<organism evidence="1">
    <name type="scientific">bioreactor metagenome</name>
    <dbReference type="NCBI Taxonomy" id="1076179"/>
    <lineage>
        <taxon>unclassified sequences</taxon>
        <taxon>metagenomes</taxon>
        <taxon>ecological metagenomes</taxon>
    </lineage>
</organism>
<dbReference type="AlphaFoldDB" id="A0A645D0G7"/>
<accession>A0A645D0G7</accession>
<reference evidence="1" key="1">
    <citation type="submission" date="2019-08" db="EMBL/GenBank/DDBJ databases">
        <authorList>
            <person name="Kucharzyk K."/>
            <person name="Murdoch R.W."/>
            <person name="Higgins S."/>
            <person name="Loffler F."/>
        </authorList>
    </citation>
    <scope>NUCLEOTIDE SEQUENCE</scope>
</reference>
<proteinExistence type="predicted"/>
<protein>
    <submittedName>
        <fullName evidence="1">Uncharacterized protein</fullName>
    </submittedName>
</protein>
<gene>
    <name evidence="1" type="ORF">SDC9_129731</name>
</gene>
<name>A0A645D0G7_9ZZZZ</name>
<sequence>MNTTLAQEHHNIGFVRLWVQVVNQEYGEIDLFAYYHGGNFGITAHRAGVHAANVGKHAFFV</sequence>
<comment type="caution">
    <text evidence="1">The sequence shown here is derived from an EMBL/GenBank/DDBJ whole genome shotgun (WGS) entry which is preliminary data.</text>
</comment>
<evidence type="ECO:0000313" key="1">
    <source>
        <dbReference type="EMBL" id="MPM82669.1"/>
    </source>
</evidence>
<dbReference type="EMBL" id="VSSQ01031685">
    <property type="protein sequence ID" value="MPM82669.1"/>
    <property type="molecule type" value="Genomic_DNA"/>
</dbReference>